<sequence length="421" mass="45348">MANGKYMQQSDVITAIDVGTTKICTIVAQKVNGKYPEVIAHSVVTCSGLKKGNVEDITLTSEAIRQSLYEVRGKTEIPIRSAYIGITGSHVTFDNRVDNLDGIGRQGVITADEVSKIPDLVTAGAETYGREILHALPKTYRVDGHNGINNPTGMHAEGVEVVSHVVSAGSSFVRDLETAATSAGLKVKGMVLEPLASSEAILTSKEKNKGAAIVDIGGGTTDIVVFKKGTIDYTSVIPVGGYQFTNDICVTYNTPYQDAEKAKLQYANTEPAYIDMREEISLPVSNANSSTTIYRRELCQLMRERTLELIRLIDLNLQQAGLRQDPNDTVVLTGGASTMPGFFDMAKQFIPNCNIRMGVPDHISGMSEELQAPPYSTGVGILLYGFRQEIAAMKAEIAQVRGTRSSGTKSGVLGKIKGMFN</sequence>
<dbReference type="PANTHER" id="PTHR32432">
    <property type="entry name" value="CELL DIVISION PROTEIN FTSA-RELATED"/>
    <property type="match status" value="1"/>
</dbReference>
<dbReference type="PANTHER" id="PTHR32432:SF4">
    <property type="entry name" value="CELL DIVISION PROTEIN FTSA"/>
    <property type="match status" value="1"/>
</dbReference>
<keyword evidence="2" id="KW-0132">Cell division</keyword>
<evidence type="ECO:0000313" key="6">
    <source>
        <dbReference type="EMBL" id="SVB51618.1"/>
    </source>
</evidence>
<evidence type="ECO:0000259" key="5">
    <source>
        <dbReference type="SMART" id="SM00842"/>
    </source>
</evidence>
<gene>
    <name evidence="6" type="ORF">METZ01_LOCUS204472</name>
</gene>
<keyword evidence="4" id="KW-0131">Cell cycle</keyword>
<name>A0A382ELL4_9ZZZZ</name>
<dbReference type="EMBL" id="UINC01045178">
    <property type="protein sequence ID" value="SVB51618.1"/>
    <property type="molecule type" value="Genomic_DNA"/>
</dbReference>
<dbReference type="InterPro" id="IPR020823">
    <property type="entry name" value="Cell_div_FtsA"/>
</dbReference>
<accession>A0A382ELL4</accession>
<evidence type="ECO:0000256" key="1">
    <source>
        <dbReference type="ARBA" id="ARBA00022475"/>
    </source>
</evidence>
<dbReference type="CDD" id="cd24048">
    <property type="entry name" value="ASKHA_NBD_FtsA"/>
    <property type="match status" value="1"/>
</dbReference>
<keyword evidence="1" id="KW-1003">Cell membrane</keyword>
<keyword evidence="3" id="KW-0472">Membrane</keyword>
<evidence type="ECO:0000256" key="3">
    <source>
        <dbReference type="ARBA" id="ARBA00023136"/>
    </source>
</evidence>
<dbReference type="SMART" id="SM00842">
    <property type="entry name" value="FtsA"/>
    <property type="match status" value="1"/>
</dbReference>
<evidence type="ECO:0000256" key="4">
    <source>
        <dbReference type="ARBA" id="ARBA00023306"/>
    </source>
</evidence>
<dbReference type="PIRSF" id="PIRSF003101">
    <property type="entry name" value="FtsA"/>
    <property type="match status" value="1"/>
</dbReference>
<evidence type="ECO:0000256" key="2">
    <source>
        <dbReference type="ARBA" id="ARBA00022618"/>
    </source>
</evidence>
<protein>
    <recommendedName>
        <fullName evidence="5">SHS2 domain-containing protein</fullName>
    </recommendedName>
</protein>
<dbReference type="AlphaFoldDB" id="A0A382ELL4"/>
<organism evidence="6">
    <name type="scientific">marine metagenome</name>
    <dbReference type="NCBI Taxonomy" id="408172"/>
    <lineage>
        <taxon>unclassified sequences</taxon>
        <taxon>metagenomes</taxon>
        <taxon>ecological metagenomes</taxon>
    </lineage>
</organism>
<proteinExistence type="inferred from homology"/>
<dbReference type="Pfam" id="PF14450">
    <property type="entry name" value="FtsA"/>
    <property type="match status" value="1"/>
</dbReference>
<dbReference type="Pfam" id="PF02491">
    <property type="entry name" value="SHS2_FTSA"/>
    <property type="match status" value="1"/>
</dbReference>
<dbReference type="HAMAP" id="MF_02033">
    <property type="entry name" value="FtsA"/>
    <property type="match status" value="1"/>
</dbReference>
<dbReference type="Gene3D" id="3.30.420.40">
    <property type="match status" value="2"/>
</dbReference>
<dbReference type="SUPFAM" id="SSF53067">
    <property type="entry name" value="Actin-like ATPase domain"/>
    <property type="match status" value="2"/>
</dbReference>
<dbReference type="Gene3D" id="3.30.1490.110">
    <property type="match status" value="1"/>
</dbReference>
<dbReference type="InterPro" id="IPR003494">
    <property type="entry name" value="SHS2_FtsA"/>
</dbReference>
<dbReference type="InterPro" id="IPR043129">
    <property type="entry name" value="ATPase_NBD"/>
</dbReference>
<dbReference type="GO" id="GO:0051301">
    <property type="term" value="P:cell division"/>
    <property type="evidence" value="ECO:0007669"/>
    <property type="project" value="UniProtKB-KW"/>
</dbReference>
<dbReference type="NCBIfam" id="TIGR01174">
    <property type="entry name" value="ftsA"/>
    <property type="match status" value="1"/>
</dbReference>
<feature type="domain" description="SHS2" evidence="5">
    <location>
        <begin position="13"/>
        <end position="201"/>
    </location>
</feature>
<dbReference type="GO" id="GO:0009898">
    <property type="term" value="C:cytoplasmic side of plasma membrane"/>
    <property type="evidence" value="ECO:0007669"/>
    <property type="project" value="TreeGrafter"/>
</dbReference>
<dbReference type="GO" id="GO:0032153">
    <property type="term" value="C:cell division site"/>
    <property type="evidence" value="ECO:0007669"/>
    <property type="project" value="TreeGrafter"/>
</dbReference>
<dbReference type="InterPro" id="IPR050696">
    <property type="entry name" value="FtsA/MreB"/>
</dbReference>
<reference evidence="6" key="1">
    <citation type="submission" date="2018-05" db="EMBL/GenBank/DDBJ databases">
        <authorList>
            <person name="Lanie J.A."/>
            <person name="Ng W.-L."/>
            <person name="Kazmierczak K.M."/>
            <person name="Andrzejewski T.M."/>
            <person name="Davidsen T.M."/>
            <person name="Wayne K.J."/>
            <person name="Tettelin H."/>
            <person name="Glass J.I."/>
            <person name="Rusch D."/>
            <person name="Podicherti R."/>
            <person name="Tsui H.-C.T."/>
            <person name="Winkler M.E."/>
        </authorList>
    </citation>
    <scope>NUCLEOTIDE SEQUENCE</scope>
</reference>